<evidence type="ECO:0000313" key="3">
    <source>
        <dbReference type="RefSeq" id="XP_060039880.1"/>
    </source>
</evidence>
<organism evidence="2 3">
    <name type="scientific">Erinaceus europaeus</name>
    <name type="common">Western European hedgehog</name>
    <dbReference type="NCBI Taxonomy" id="9365"/>
    <lineage>
        <taxon>Eukaryota</taxon>
        <taxon>Metazoa</taxon>
        <taxon>Chordata</taxon>
        <taxon>Craniata</taxon>
        <taxon>Vertebrata</taxon>
        <taxon>Euteleostomi</taxon>
        <taxon>Mammalia</taxon>
        <taxon>Eutheria</taxon>
        <taxon>Laurasiatheria</taxon>
        <taxon>Eulipotyphla</taxon>
        <taxon>Erinaceidae</taxon>
        <taxon>Erinaceinae</taxon>
        <taxon>Erinaceus</taxon>
    </lineage>
</organism>
<evidence type="ECO:0000313" key="2">
    <source>
        <dbReference type="Proteomes" id="UP001652624"/>
    </source>
</evidence>
<feature type="compositionally biased region" description="Polar residues" evidence="1">
    <location>
        <begin position="255"/>
        <end position="265"/>
    </location>
</feature>
<dbReference type="GeneID" id="132536272"/>
<sequence>MRARKDPGSSPSPHLQGEASRAMKPGCRCLCLSLSVSLIRKYTLKTYTEDDHITTERFKVGKFPEKRRQLSPPGRRPGGGWPWVLSLSVTDSTRASTCVPEGFESLPPDEPLGMWPCVGWQADGESGGRGGHPQLPNGRQRGPGGQCQILTLSTRRPASGAGHNGQTPKAGQEGSPQTPGQEGSPQTPGQEGSPQLPGQEGSPQTPGQEGSPQTPGQEGSPQTPGQEGSPQLPGQEGSPQLPGQEGSPQLPAQEGSPQTPGQEGSPQLPAQEGSPQTPGQEGSPRLPGQEGSPRLPGIRSVSGPLLCSPHLTSDGPALRRGVLCRGLWPAGECSPAQALPVGGKGTLGDRICAVCVATGSRQQGDLRQKQVNLRRPVRAHCSLSCRAHRLPLKHLTDRTR</sequence>
<accession>A0ABM3WTI4</accession>
<feature type="compositionally biased region" description="Polar residues" evidence="1">
    <location>
        <begin position="201"/>
        <end position="229"/>
    </location>
</feature>
<name>A0ABM3WTI4_ERIEU</name>
<dbReference type="Proteomes" id="UP001652624">
    <property type="component" value="Unplaced"/>
</dbReference>
<feature type="compositionally biased region" description="Polar residues" evidence="1">
    <location>
        <begin position="164"/>
        <end position="193"/>
    </location>
</feature>
<evidence type="ECO:0000256" key="1">
    <source>
        <dbReference type="SAM" id="MobiDB-lite"/>
    </source>
</evidence>
<dbReference type="RefSeq" id="XP_060039880.1">
    <property type="nucleotide sequence ID" value="XM_060183897.1"/>
</dbReference>
<feature type="region of interest" description="Disordered" evidence="1">
    <location>
        <begin position="118"/>
        <end position="301"/>
    </location>
</feature>
<proteinExistence type="predicted"/>
<keyword evidence="2" id="KW-1185">Reference proteome</keyword>
<gene>
    <name evidence="3" type="primary">LOC132536272</name>
</gene>
<protein>
    <submittedName>
        <fullName evidence="3">Collagen alpha-1(IX) chain-like</fullName>
    </submittedName>
</protein>
<reference evidence="3" key="1">
    <citation type="submission" date="2025-08" db="UniProtKB">
        <authorList>
            <consortium name="RefSeq"/>
        </authorList>
    </citation>
    <scope>IDENTIFICATION</scope>
</reference>